<gene>
    <name evidence="3" type="ordered locus">Acel_0944</name>
</gene>
<protein>
    <submittedName>
        <fullName evidence="3">Cobalt transport protein</fullName>
    </submittedName>
</protein>
<dbReference type="HOGENOM" id="CLU_033425_0_0_11"/>
<dbReference type="InParanoid" id="A0LTF7"/>
<keyword evidence="2" id="KW-1133">Transmembrane helix</keyword>
<feature type="transmembrane region" description="Helical" evidence="2">
    <location>
        <begin position="104"/>
        <end position="124"/>
    </location>
</feature>
<dbReference type="GO" id="GO:0005886">
    <property type="term" value="C:plasma membrane"/>
    <property type="evidence" value="ECO:0007669"/>
    <property type="project" value="TreeGrafter"/>
</dbReference>
<dbReference type="STRING" id="351607.Acel_0944"/>
<feature type="transmembrane region" description="Helical" evidence="2">
    <location>
        <begin position="317"/>
        <end position="336"/>
    </location>
</feature>
<proteinExistence type="predicted"/>
<keyword evidence="2" id="KW-0472">Membrane</keyword>
<evidence type="ECO:0000256" key="2">
    <source>
        <dbReference type="SAM" id="Phobius"/>
    </source>
</evidence>
<evidence type="ECO:0000256" key="1">
    <source>
        <dbReference type="SAM" id="MobiDB-lite"/>
    </source>
</evidence>
<dbReference type="PANTHER" id="PTHR33514:SF15">
    <property type="entry name" value="COBALT TRANSPORT PROTEIN"/>
    <property type="match status" value="1"/>
</dbReference>
<dbReference type="RefSeq" id="WP_011719780.1">
    <property type="nucleotide sequence ID" value="NC_008578.1"/>
</dbReference>
<feature type="transmembrane region" description="Helical" evidence="2">
    <location>
        <begin position="356"/>
        <end position="374"/>
    </location>
</feature>
<reference evidence="3 4" key="1">
    <citation type="journal article" date="2009" name="Genome Res.">
        <title>Complete genome of the cellulolytic thermophile Acidothermus cellulolyticus 11B provides insights into its ecophysiological and evolutionary adaptations.</title>
        <authorList>
            <person name="Barabote R.D."/>
            <person name="Xie G."/>
            <person name="Leu D.H."/>
            <person name="Normand P."/>
            <person name="Necsulea A."/>
            <person name="Daubin V."/>
            <person name="Medigue C."/>
            <person name="Adney W.S."/>
            <person name="Xu X.C."/>
            <person name="Lapidus A."/>
            <person name="Parales R.E."/>
            <person name="Detter C."/>
            <person name="Pujic P."/>
            <person name="Bruce D."/>
            <person name="Lavire C."/>
            <person name="Challacombe J.F."/>
            <person name="Brettin T.S."/>
            <person name="Berry A.M."/>
        </authorList>
    </citation>
    <scope>NUCLEOTIDE SEQUENCE [LARGE SCALE GENOMIC DNA]</scope>
    <source>
        <strain evidence="4">ATCC 43068 / DSM 8971 / 11B</strain>
    </source>
</reference>
<feature type="transmembrane region" description="Helical" evidence="2">
    <location>
        <begin position="277"/>
        <end position="296"/>
    </location>
</feature>
<dbReference type="EMBL" id="CP000481">
    <property type="protein sequence ID" value="ABK52717.1"/>
    <property type="molecule type" value="Genomic_DNA"/>
</dbReference>
<feature type="transmembrane region" description="Helical" evidence="2">
    <location>
        <begin position="136"/>
        <end position="157"/>
    </location>
</feature>
<feature type="transmembrane region" description="Helical" evidence="2">
    <location>
        <begin position="79"/>
        <end position="98"/>
    </location>
</feature>
<feature type="transmembrane region" description="Helical" evidence="2">
    <location>
        <begin position="169"/>
        <end position="191"/>
    </location>
</feature>
<evidence type="ECO:0000313" key="4">
    <source>
        <dbReference type="Proteomes" id="UP000008221"/>
    </source>
</evidence>
<dbReference type="PANTHER" id="PTHR33514">
    <property type="entry name" value="PROTEIN ABCI12, CHLOROPLASTIC"/>
    <property type="match status" value="1"/>
</dbReference>
<name>A0LTF7_ACIC1</name>
<organism evidence="3 4">
    <name type="scientific">Acidothermus cellulolyticus (strain ATCC 43068 / DSM 8971 / 11B)</name>
    <dbReference type="NCBI Taxonomy" id="351607"/>
    <lineage>
        <taxon>Bacteria</taxon>
        <taxon>Bacillati</taxon>
        <taxon>Actinomycetota</taxon>
        <taxon>Actinomycetes</taxon>
        <taxon>Acidothermales</taxon>
        <taxon>Acidothermaceae</taxon>
        <taxon>Acidothermus</taxon>
    </lineage>
</organism>
<dbReference type="Proteomes" id="UP000008221">
    <property type="component" value="Chromosome"/>
</dbReference>
<keyword evidence="4" id="KW-1185">Reference proteome</keyword>
<feature type="transmembrane region" description="Helical" evidence="2">
    <location>
        <begin position="37"/>
        <end position="67"/>
    </location>
</feature>
<feature type="region of interest" description="Disordered" evidence="1">
    <location>
        <begin position="1"/>
        <end position="28"/>
    </location>
</feature>
<dbReference type="AlphaFoldDB" id="A0LTF7"/>
<sequence length="392" mass="40252">MSTVAPGRAGVTAANRKRAERTGPVTQPRDGLHPGAWWIWATGLAVAASRTTNPILLSLILAVTGYVAAVRAHTRLFGFFLRLATVVVALRMALAVIFTSGLPGHVVVALPQVPVPDFLVGLHIGGPVTVEALLNALYGALQFAALILAIGAAVAIADPRSLLRLLPAALYEMGVAVAVALSVAPELATAARRVRRARRLRGEPDRGLVSWVRSALPVLHGALERSINLAAAMDARGFGRRGSAPRWRRRLVTAGLVVGLLATAAASYALLTPGTPGGVGLPLAAGGALLAALAVLAGRADAVRTRYRPPQWTPASWIVAAAGSAAAAGVISAGHIDAAALNPTGYPPVLPATPGIAVAGILAAAIPVVIAHTTPDMRRTRARTGRPSREGK</sequence>
<keyword evidence="2" id="KW-0812">Transmembrane</keyword>
<feature type="transmembrane region" description="Helical" evidence="2">
    <location>
        <begin position="251"/>
        <end position="271"/>
    </location>
</feature>
<accession>A0LTF7</accession>
<dbReference type="KEGG" id="ace:Acel_0944"/>
<dbReference type="eggNOG" id="COG0619">
    <property type="taxonomic scope" value="Bacteria"/>
</dbReference>
<evidence type="ECO:0000313" key="3">
    <source>
        <dbReference type="EMBL" id="ABK52717.1"/>
    </source>
</evidence>